<organism evidence="3">
    <name type="scientific">candidate division WOR-3 bacterium</name>
    <dbReference type="NCBI Taxonomy" id="2052148"/>
    <lineage>
        <taxon>Bacteria</taxon>
        <taxon>Bacteria division WOR-3</taxon>
    </lineage>
</organism>
<dbReference type="SUPFAM" id="SSF69500">
    <property type="entry name" value="DTD-like"/>
    <property type="match status" value="1"/>
</dbReference>
<protein>
    <recommendedName>
        <fullName evidence="2">D-aminoacyl-tRNA deacylase</fullName>
        <shortName evidence="2">DTD</shortName>
        <ecNumber evidence="2">3.1.1.96</ecNumber>
    </recommendedName>
    <alternativeName>
        <fullName evidence="2">Gly-tRNA(Ala) deacylase</fullName>
        <ecNumber evidence="2">3.1.1.-</ecNumber>
    </alternativeName>
</protein>
<dbReference type="GO" id="GO:0000049">
    <property type="term" value="F:tRNA binding"/>
    <property type="evidence" value="ECO:0007669"/>
    <property type="project" value="UniProtKB-UniRule"/>
</dbReference>
<dbReference type="Gene3D" id="3.50.80.10">
    <property type="entry name" value="D-tyrosyl-tRNA(Tyr) deacylase"/>
    <property type="match status" value="1"/>
</dbReference>
<dbReference type="EMBL" id="DSUT01000026">
    <property type="protein sequence ID" value="HGK27616.1"/>
    <property type="molecule type" value="Genomic_DNA"/>
</dbReference>
<dbReference type="GO" id="GO:0005737">
    <property type="term" value="C:cytoplasm"/>
    <property type="evidence" value="ECO:0007669"/>
    <property type="project" value="UniProtKB-SubCell"/>
</dbReference>
<dbReference type="GO" id="GO:0106026">
    <property type="term" value="F:Gly-tRNA(Ala) deacylase activity"/>
    <property type="evidence" value="ECO:0007669"/>
    <property type="project" value="UniProtKB-UniRule"/>
</dbReference>
<comment type="subunit">
    <text evidence="2">Homodimer.</text>
</comment>
<dbReference type="PANTHER" id="PTHR10472">
    <property type="entry name" value="D-TYROSYL-TRNA TYR DEACYLASE"/>
    <property type="match status" value="1"/>
</dbReference>
<dbReference type="CDD" id="cd00563">
    <property type="entry name" value="Dtyr_deacylase"/>
    <property type="match status" value="1"/>
</dbReference>
<name>A0A7C4GC85_UNCW3</name>
<sequence>MRTVLQRVSRAKVSVEETVVSEIGPGLLILLGVGHDDSEETCRLLAARIARLRVFDDETGKMNLSLLDIHGAALVVSQFTLYADTSRGLRPSFTDACPPGRARELCDRFTSELGYLGVPVRTGRFGARMAVQLINDGPVTIVLEEPNRKAPICSGV</sequence>
<dbReference type="GO" id="GO:0019478">
    <property type="term" value="P:D-amino acid catabolic process"/>
    <property type="evidence" value="ECO:0007669"/>
    <property type="project" value="UniProtKB-UniRule"/>
</dbReference>
<reference evidence="3" key="1">
    <citation type="journal article" date="2020" name="mSystems">
        <title>Genome- and Community-Level Interaction Insights into Carbon Utilization and Element Cycling Functions of Hydrothermarchaeota in Hydrothermal Sediment.</title>
        <authorList>
            <person name="Zhou Z."/>
            <person name="Liu Y."/>
            <person name="Xu W."/>
            <person name="Pan J."/>
            <person name="Luo Z.H."/>
            <person name="Li M."/>
        </authorList>
    </citation>
    <scope>NUCLEOTIDE SEQUENCE [LARGE SCALE GENOMIC DNA]</scope>
    <source>
        <strain evidence="3">SpSt-488</strain>
    </source>
</reference>
<dbReference type="GO" id="GO:0043908">
    <property type="term" value="F:Ser(Gly)-tRNA(Ala) hydrolase activity"/>
    <property type="evidence" value="ECO:0007669"/>
    <property type="project" value="UniProtKB-UniRule"/>
</dbReference>
<dbReference type="HAMAP" id="MF_00518">
    <property type="entry name" value="Deacylase_Dtd"/>
    <property type="match status" value="1"/>
</dbReference>
<evidence type="ECO:0000256" key="2">
    <source>
        <dbReference type="HAMAP-Rule" id="MF_00518"/>
    </source>
</evidence>
<keyword evidence="2 3" id="KW-0378">Hydrolase</keyword>
<evidence type="ECO:0000313" key="3">
    <source>
        <dbReference type="EMBL" id="HGK27616.1"/>
    </source>
</evidence>
<dbReference type="PANTHER" id="PTHR10472:SF5">
    <property type="entry name" value="D-AMINOACYL-TRNA DEACYLASE 1"/>
    <property type="match status" value="1"/>
</dbReference>
<proteinExistence type="inferred from homology"/>
<comment type="subcellular location">
    <subcellularLocation>
        <location evidence="2">Cytoplasm</location>
    </subcellularLocation>
</comment>
<comment type="catalytic activity">
    <reaction evidence="2">
        <text>a D-aminoacyl-tRNA + H2O = a tRNA + a D-alpha-amino acid + H(+)</text>
        <dbReference type="Rhea" id="RHEA:13953"/>
        <dbReference type="Rhea" id="RHEA-COMP:10123"/>
        <dbReference type="Rhea" id="RHEA-COMP:10124"/>
        <dbReference type="ChEBI" id="CHEBI:15377"/>
        <dbReference type="ChEBI" id="CHEBI:15378"/>
        <dbReference type="ChEBI" id="CHEBI:59871"/>
        <dbReference type="ChEBI" id="CHEBI:78442"/>
        <dbReference type="ChEBI" id="CHEBI:79333"/>
        <dbReference type="EC" id="3.1.1.96"/>
    </reaction>
</comment>
<dbReference type="EC" id="3.1.1.96" evidence="2"/>
<comment type="caution">
    <text evidence="3">The sequence shown here is derived from an EMBL/GenBank/DDBJ whole genome shotgun (WGS) entry which is preliminary data.</text>
</comment>
<keyword evidence="2" id="KW-0820">tRNA-binding</keyword>
<dbReference type="NCBIfam" id="TIGR00256">
    <property type="entry name" value="D-aminoacyl-tRNA deacylase"/>
    <property type="match status" value="1"/>
</dbReference>
<comment type="catalytic activity">
    <reaction evidence="2">
        <text>glycyl-tRNA(Ala) + H2O = tRNA(Ala) + glycine + H(+)</text>
        <dbReference type="Rhea" id="RHEA:53744"/>
        <dbReference type="Rhea" id="RHEA-COMP:9657"/>
        <dbReference type="Rhea" id="RHEA-COMP:13640"/>
        <dbReference type="ChEBI" id="CHEBI:15377"/>
        <dbReference type="ChEBI" id="CHEBI:15378"/>
        <dbReference type="ChEBI" id="CHEBI:57305"/>
        <dbReference type="ChEBI" id="CHEBI:78442"/>
        <dbReference type="ChEBI" id="CHEBI:78522"/>
    </reaction>
</comment>
<dbReference type="GO" id="GO:0051500">
    <property type="term" value="F:D-tyrosyl-tRNA(Tyr) deacylase activity"/>
    <property type="evidence" value="ECO:0007669"/>
    <property type="project" value="TreeGrafter"/>
</dbReference>
<gene>
    <name evidence="2" type="primary">dtd</name>
    <name evidence="3" type="ORF">ENS41_01495</name>
</gene>
<dbReference type="InterPro" id="IPR003732">
    <property type="entry name" value="Daa-tRNA_deacyls_DTD"/>
</dbReference>
<keyword evidence="2" id="KW-0963">Cytoplasm</keyword>
<dbReference type="EC" id="3.1.1.-" evidence="2"/>
<feature type="short sequence motif" description="Gly-cisPro motif, important for rejection of L-amino acids" evidence="2">
    <location>
        <begin position="137"/>
        <end position="138"/>
    </location>
</feature>
<dbReference type="InterPro" id="IPR023509">
    <property type="entry name" value="DTD-like_sf"/>
</dbReference>
<comment type="domain">
    <text evidence="2">A Gly-cisPro motif from one monomer fits into the active site of the other monomer to allow specific chiral rejection of L-amino acids.</text>
</comment>
<dbReference type="FunFam" id="3.50.80.10:FF:000001">
    <property type="entry name" value="D-aminoacyl-tRNA deacylase"/>
    <property type="match status" value="1"/>
</dbReference>
<keyword evidence="2" id="KW-0694">RNA-binding</keyword>
<accession>A0A7C4GC85</accession>
<comment type="function">
    <text evidence="2">An aminoacyl-tRNA editing enzyme that deacylates mischarged D-aminoacyl-tRNAs. Also deacylates mischarged glycyl-tRNA(Ala), protecting cells against glycine mischarging by AlaRS. Acts via tRNA-based rather than protein-based catalysis; rejects L-amino acids rather than detecting D-amino acids in the active site. By recycling D-aminoacyl-tRNA to D-amino acids and free tRNA molecules, this enzyme counteracts the toxicity associated with the formation of D-aminoacyl-tRNA entities in vivo and helps enforce protein L-homochirality.</text>
</comment>
<dbReference type="Pfam" id="PF02580">
    <property type="entry name" value="Tyr_Deacylase"/>
    <property type="match status" value="1"/>
</dbReference>
<evidence type="ECO:0000256" key="1">
    <source>
        <dbReference type="ARBA" id="ARBA00009673"/>
    </source>
</evidence>
<comment type="similarity">
    <text evidence="1 2">Belongs to the DTD family.</text>
</comment>
<dbReference type="AlphaFoldDB" id="A0A7C4GC85"/>